<dbReference type="AlphaFoldDB" id="A0A560BII2"/>
<reference evidence="7 8" key="1">
    <citation type="submission" date="2019-06" db="EMBL/GenBank/DDBJ databases">
        <title>Genomic Encyclopedia of Type Strains, Phase IV (KMG-V): Genome sequencing to study the core and pangenomes of soil and plant-associated prokaryotes.</title>
        <authorList>
            <person name="Whitman W."/>
        </authorList>
    </citation>
    <scope>NUCLEOTIDE SEQUENCE [LARGE SCALE GENOMIC DNA]</scope>
    <source>
        <strain evidence="7 8">BR 11796</strain>
    </source>
</reference>
<protein>
    <submittedName>
        <fullName evidence="7">Methanol metabolism-related c-type cytochrome</fullName>
    </submittedName>
</protein>
<gene>
    <name evidence="7" type="ORF">FBZ82_10235</name>
</gene>
<feature type="domain" description="Cytochrome c" evidence="6">
    <location>
        <begin position="56"/>
        <end position="141"/>
    </location>
</feature>
<accession>A0A560BII2</accession>
<evidence type="ECO:0000256" key="3">
    <source>
        <dbReference type="ARBA" id="ARBA00023004"/>
    </source>
</evidence>
<dbReference type="Pfam" id="PF13442">
    <property type="entry name" value="Cytochrome_CBB3"/>
    <property type="match status" value="1"/>
</dbReference>
<name>A0A560BII2_AZOBR</name>
<evidence type="ECO:0000256" key="2">
    <source>
        <dbReference type="ARBA" id="ARBA00022723"/>
    </source>
</evidence>
<evidence type="ECO:0000256" key="4">
    <source>
        <dbReference type="PROSITE-ProRule" id="PRU00433"/>
    </source>
</evidence>
<evidence type="ECO:0000256" key="1">
    <source>
        <dbReference type="ARBA" id="ARBA00022617"/>
    </source>
</evidence>
<comment type="caution">
    <text evidence="7">The sequence shown here is derived from an EMBL/GenBank/DDBJ whole genome shotgun (WGS) entry which is preliminary data.</text>
</comment>
<dbReference type="Gene3D" id="1.10.760.10">
    <property type="entry name" value="Cytochrome c-like domain"/>
    <property type="match status" value="1"/>
</dbReference>
<organism evidence="7 8">
    <name type="scientific">Azospirillum brasilense</name>
    <dbReference type="NCBI Taxonomy" id="192"/>
    <lineage>
        <taxon>Bacteria</taxon>
        <taxon>Pseudomonadati</taxon>
        <taxon>Pseudomonadota</taxon>
        <taxon>Alphaproteobacteria</taxon>
        <taxon>Rhodospirillales</taxon>
        <taxon>Azospirillaceae</taxon>
        <taxon>Azospirillum</taxon>
    </lineage>
</organism>
<evidence type="ECO:0000313" key="8">
    <source>
        <dbReference type="Proteomes" id="UP000316083"/>
    </source>
</evidence>
<evidence type="ECO:0000259" key="6">
    <source>
        <dbReference type="PROSITE" id="PS51007"/>
    </source>
</evidence>
<dbReference type="GO" id="GO:0009055">
    <property type="term" value="F:electron transfer activity"/>
    <property type="evidence" value="ECO:0007669"/>
    <property type="project" value="InterPro"/>
</dbReference>
<keyword evidence="2 4" id="KW-0479">Metal-binding</keyword>
<sequence length="155" mass="16937">MKRRFAQRRLWQRRLGLLTGALTAGTVACFAALAQDAPTTPDGTPTYIVKDGQVDKGTYNGYRRFHATCHTCHGFDASGSSFAPSLADSLKRLSYDEFKEVVVNGRQNQGATGDKVMPSFGLDPNIMDHLDDIYRYLKARADGALPGGRPQRIGG</sequence>
<proteinExistence type="predicted"/>
<dbReference type="InterPro" id="IPR009056">
    <property type="entry name" value="Cyt_c-like_dom"/>
</dbReference>
<dbReference type="SUPFAM" id="SSF46626">
    <property type="entry name" value="Cytochrome c"/>
    <property type="match status" value="1"/>
</dbReference>
<dbReference type="GO" id="GO:0020037">
    <property type="term" value="F:heme binding"/>
    <property type="evidence" value="ECO:0007669"/>
    <property type="project" value="InterPro"/>
</dbReference>
<dbReference type="PROSITE" id="PS51257">
    <property type="entry name" value="PROKAR_LIPOPROTEIN"/>
    <property type="match status" value="1"/>
</dbReference>
<evidence type="ECO:0000313" key="7">
    <source>
        <dbReference type="EMBL" id="TWA72438.1"/>
    </source>
</evidence>
<dbReference type="Proteomes" id="UP000316083">
    <property type="component" value="Unassembled WGS sequence"/>
</dbReference>
<keyword evidence="1 4" id="KW-0349">Heme</keyword>
<dbReference type="PROSITE" id="PS51007">
    <property type="entry name" value="CYTC"/>
    <property type="match status" value="1"/>
</dbReference>
<feature type="chain" id="PRO_5022051008" evidence="5">
    <location>
        <begin position="35"/>
        <end position="155"/>
    </location>
</feature>
<evidence type="ECO:0000256" key="5">
    <source>
        <dbReference type="SAM" id="SignalP"/>
    </source>
</evidence>
<feature type="signal peptide" evidence="5">
    <location>
        <begin position="1"/>
        <end position="34"/>
    </location>
</feature>
<dbReference type="EMBL" id="VITF01000002">
    <property type="protein sequence ID" value="TWA72438.1"/>
    <property type="molecule type" value="Genomic_DNA"/>
</dbReference>
<dbReference type="InterPro" id="IPR036909">
    <property type="entry name" value="Cyt_c-like_dom_sf"/>
</dbReference>
<keyword evidence="5" id="KW-0732">Signal</keyword>
<keyword evidence="3 4" id="KW-0408">Iron</keyword>
<dbReference type="GO" id="GO:0046872">
    <property type="term" value="F:metal ion binding"/>
    <property type="evidence" value="ECO:0007669"/>
    <property type="project" value="UniProtKB-KW"/>
</dbReference>